<comment type="similarity">
    <text evidence="5">Belongs to the salp15 family.</text>
</comment>
<keyword evidence="4" id="KW-0325">Glycoprotein</keyword>
<feature type="signal peptide" evidence="6">
    <location>
        <begin position="1"/>
        <end position="16"/>
    </location>
</feature>
<protein>
    <submittedName>
        <fullName evidence="7">Putative ixodes 8-cys protein</fullName>
    </submittedName>
</protein>
<evidence type="ECO:0000256" key="3">
    <source>
        <dbReference type="ARBA" id="ARBA00022729"/>
    </source>
</evidence>
<evidence type="ECO:0000256" key="4">
    <source>
        <dbReference type="ARBA" id="ARBA00023180"/>
    </source>
</evidence>
<keyword evidence="2" id="KW-0964">Secreted</keyword>
<dbReference type="GO" id="GO:0005576">
    <property type="term" value="C:extracellular region"/>
    <property type="evidence" value="ECO:0007669"/>
    <property type="project" value="UniProtKB-SubCell"/>
</dbReference>
<evidence type="ECO:0000256" key="6">
    <source>
        <dbReference type="SAM" id="SignalP"/>
    </source>
</evidence>
<evidence type="ECO:0000256" key="5">
    <source>
        <dbReference type="ARBA" id="ARBA00034321"/>
    </source>
</evidence>
<organism evidence="7">
    <name type="scientific">Ixodes ricinus</name>
    <name type="common">Common tick</name>
    <name type="synonym">Acarus ricinus</name>
    <dbReference type="NCBI Taxonomy" id="34613"/>
    <lineage>
        <taxon>Eukaryota</taxon>
        <taxon>Metazoa</taxon>
        <taxon>Ecdysozoa</taxon>
        <taxon>Arthropoda</taxon>
        <taxon>Chelicerata</taxon>
        <taxon>Arachnida</taxon>
        <taxon>Acari</taxon>
        <taxon>Parasitiformes</taxon>
        <taxon>Ixodida</taxon>
        <taxon>Ixodoidea</taxon>
        <taxon>Ixodidae</taxon>
        <taxon>Ixodinae</taxon>
        <taxon>Ixodes</taxon>
    </lineage>
</organism>
<evidence type="ECO:0000256" key="2">
    <source>
        <dbReference type="ARBA" id="ARBA00022525"/>
    </source>
</evidence>
<dbReference type="Pfam" id="PF12115">
    <property type="entry name" value="Salp15"/>
    <property type="match status" value="1"/>
</dbReference>
<accession>A0A0K8RI72</accession>
<comment type="subcellular location">
    <subcellularLocation>
        <location evidence="1">Secreted</location>
    </subcellularLocation>
</comment>
<evidence type="ECO:0000256" key="1">
    <source>
        <dbReference type="ARBA" id="ARBA00004613"/>
    </source>
</evidence>
<sequence length="132" mass="14864">MKVVCIILFFVIAAEAGSSDKKPAVVKQSKGKTNGSPIQFKYPPYIPNHQAFALSLLKICEEYKQNNQGEKYKETTHTPRINDLKVDFKNCTFLCKLESDNVTLNMPKETPCGPNNQTCEKKEDCVKYIPGC</sequence>
<dbReference type="InterPro" id="IPR021971">
    <property type="entry name" value="Salp15"/>
</dbReference>
<feature type="chain" id="PRO_5005518354" evidence="6">
    <location>
        <begin position="17"/>
        <end position="132"/>
    </location>
</feature>
<dbReference type="AlphaFoldDB" id="A0A0K8RI72"/>
<reference evidence="7" key="1">
    <citation type="submission" date="2012-12" db="EMBL/GenBank/DDBJ databases">
        <title>Identification and characterization of a phenylalanine ammonia-lyase gene family in Isatis indigotica Fort.</title>
        <authorList>
            <person name="Liu Q."/>
            <person name="Chen J."/>
            <person name="Zhou X."/>
            <person name="Di P."/>
            <person name="Xiao Y."/>
            <person name="Xuan H."/>
            <person name="Zhang L."/>
            <person name="Chen W."/>
        </authorList>
    </citation>
    <scope>NUCLEOTIDE SEQUENCE</scope>
    <source>
        <tissue evidence="7">Salivary gland</tissue>
    </source>
</reference>
<keyword evidence="3 6" id="KW-0732">Signal</keyword>
<proteinExistence type="evidence at transcript level"/>
<name>A0A0K8RI72_IXORI</name>
<evidence type="ECO:0000313" key="7">
    <source>
        <dbReference type="EMBL" id="JAA70766.1"/>
    </source>
</evidence>
<dbReference type="EMBL" id="GADI01003042">
    <property type="protein sequence ID" value="JAA70766.1"/>
    <property type="molecule type" value="mRNA"/>
</dbReference>